<dbReference type="Pfam" id="PF14028">
    <property type="entry name" value="Lant_dehydr_C"/>
    <property type="match status" value="1"/>
</dbReference>
<name>A0A934IXK8_9BACL</name>
<organism evidence="2 3">
    <name type="scientific">Paenibacillus roseus</name>
    <dbReference type="NCBI Taxonomy" id="2798579"/>
    <lineage>
        <taxon>Bacteria</taxon>
        <taxon>Bacillati</taxon>
        <taxon>Bacillota</taxon>
        <taxon>Bacilli</taxon>
        <taxon>Bacillales</taxon>
        <taxon>Paenibacillaceae</taxon>
        <taxon>Paenibacillus</taxon>
    </lineage>
</organism>
<evidence type="ECO:0000313" key="3">
    <source>
        <dbReference type="Proteomes" id="UP000640274"/>
    </source>
</evidence>
<feature type="domain" description="Thiopeptide-type bacteriocin biosynthesis" evidence="1">
    <location>
        <begin position="2"/>
        <end position="264"/>
    </location>
</feature>
<dbReference type="Proteomes" id="UP000640274">
    <property type="component" value="Unassembled WGS sequence"/>
</dbReference>
<proteinExistence type="predicted"/>
<sequence length="377" mass="43641">MWQSIRVYYYSDNKEELLKHAFGPVMKELREQFGIERQYIRRHWKLGPHIALIVDPESCGELRYYEEVLPYIKKRLMEYLQQSPSRTVLNSESYIALSRRLGGWEFEPGPYEPLQADNTIVAGPADHLSEDLGSPGLQDMLRGFYSATAPLLLETLERTEKSEEERYGLIVQLMAIIGSLYPEDGLLRGHLSFRSQLEGYINQFPEPDAVRRHMANWTDQIGRQIRYQVEAITDCVEGGIYAGADPLLRQWSLAAKALYDQAHKEALEGKLVVPKEQFKSLEDHYEDEMRVRWGKQAEQLFDSPAYAAYRIPVNAFYYLMPLMGITPHMKHILCELISSAVERLYGTTWQELTGRYTGLRHRRLELALEAKAEPYAN</sequence>
<dbReference type="InterPro" id="IPR023809">
    <property type="entry name" value="Thiopep_bacteriocin_synth_dom"/>
</dbReference>
<accession>A0A934IXK8</accession>
<dbReference type="EMBL" id="JAELUP010000020">
    <property type="protein sequence ID" value="MBJ6361127.1"/>
    <property type="molecule type" value="Genomic_DNA"/>
</dbReference>
<gene>
    <name evidence="2" type="ORF">JFN88_07335</name>
</gene>
<evidence type="ECO:0000259" key="1">
    <source>
        <dbReference type="Pfam" id="PF14028"/>
    </source>
</evidence>
<keyword evidence="3" id="KW-1185">Reference proteome</keyword>
<evidence type="ECO:0000313" key="2">
    <source>
        <dbReference type="EMBL" id="MBJ6361127.1"/>
    </source>
</evidence>
<dbReference type="AlphaFoldDB" id="A0A934IXK8"/>
<dbReference type="RefSeq" id="WP_199018681.1">
    <property type="nucleotide sequence ID" value="NZ_JAELUP010000020.1"/>
</dbReference>
<reference evidence="2" key="1">
    <citation type="submission" date="2020-12" db="EMBL/GenBank/DDBJ databases">
        <authorList>
            <person name="Huq M.A."/>
        </authorList>
    </citation>
    <scope>NUCLEOTIDE SEQUENCE</scope>
    <source>
        <strain evidence="2">MAHUQ-46</strain>
    </source>
</reference>
<comment type="caution">
    <text evidence="2">The sequence shown here is derived from an EMBL/GenBank/DDBJ whole genome shotgun (WGS) entry which is preliminary data.</text>
</comment>
<protein>
    <recommendedName>
        <fullName evidence="1">Thiopeptide-type bacteriocin biosynthesis domain-containing protein</fullName>
    </recommendedName>
</protein>